<name>A0A6J5MG47_9CAUD</name>
<organism evidence="1">
    <name type="scientific">uncultured Caudovirales phage</name>
    <dbReference type="NCBI Taxonomy" id="2100421"/>
    <lineage>
        <taxon>Viruses</taxon>
        <taxon>Duplodnaviria</taxon>
        <taxon>Heunggongvirae</taxon>
        <taxon>Uroviricota</taxon>
        <taxon>Caudoviricetes</taxon>
        <taxon>Peduoviridae</taxon>
        <taxon>Maltschvirus</taxon>
        <taxon>Maltschvirus maltsch</taxon>
    </lineage>
</organism>
<proteinExistence type="predicted"/>
<protein>
    <submittedName>
        <fullName evidence="1">Uncharacterized protein</fullName>
    </submittedName>
</protein>
<evidence type="ECO:0000313" key="1">
    <source>
        <dbReference type="EMBL" id="CAB4142719.1"/>
    </source>
</evidence>
<reference evidence="1" key="1">
    <citation type="submission" date="2020-04" db="EMBL/GenBank/DDBJ databases">
        <authorList>
            <person name="Chiriac C."/>
            <person name="Salcher M."/>
            <person name="Ghai R."/>
            <person name="Kavagutti S V."/>
        </authorList>
    </citation>
    <scope>NUCLEOTIDE SEQUENCE</scope>
</reference>
<dbReference type="EMBL" id="LR796410">
    <property type="protein sequence ID" value="CAB4142719.1"/>
    <property type="molecule type" value="Genomic_DNA"/>
</dbReference>
<gene>
    <name evidence="1" type="ORF">UFOVP433_33</name>
</gene>
<accession>A0A6J5MG47</accession>
<sequence>MAKSISVVVSGNAAPLRKALGEAGDNISNFGSSVKKFALPAAAALGAVAFAGLDAAKAAIEDEAAAKLLERQLKATTNATDAQVKSTEAFVTKMSLASGTSDSELRPALGKLVRATGDLTKSQELLQLAQDISIQTGKPLSAVSDALGKSFNGQNTALNKLDPTMKDLIKSGASTDEIFAKLNETFGGASAEYAKTYEGQLKRVNVALDESKETIGAALLPALGGLLDFVNGTVVPGLSKMGDILQEEGIVGGLEKIFTGALDWLVGTGFPMLRAKLLELGGALVDWVAPRIVPMLKALADFVAAGATWLLETGLPTLVEKLQEWGQAFVDWIGPNIAPMLQALGKFVGEIAVWLIGTAVPKLIELAAKLAWSLTKWAFDLAPDVIKGLGLMVFEIVKMIPEMALKLGKGFLDLGIGLGKSLVNGIIDMVNGLIGKLNALLEFTIPVPGLPDIRVNAPDIGKIPKLGDGGLVMGPQLALIGEAGPEMVVPLDKVGNMGGGNTYQITVQAGVGDPREIGRQVVDAIKQYERTAGPVFVAA</sequence>